<keyword evidence="10" id="KW-1185">Reference proteome</keyword>
<dbReference type="KEGG" id="aaf:AURANDRAFT_69930"/>
<evidence type="ECO:0000256" key="3">
    <source>
        <dbReference type="ARBA" id="ARBA00005933"/>
    </source>
</evidence>
<dbReference type="Proteomes" id="UP000002729">
    <property type="component" value="Unassembled WGS sequence"/>
</dbReference>
<dbReference type="SUPFAM" id="SSF103511">
    <property type="entry name" value="Chlorophyll a-b binding protein"/>
    <property type="match status" value="1"/>
</dbReference>
<proteinExistence type="inferred from homology"/>
<evidence type="ECO:0000256" key="8">
    <source>
        <dbReference type="SAM" id="SignalP"/>
    </source>
</evidence>
<dbReference type="InterPro" id="IPR022796">
    <property type="entry name" value="Chloroa_b-bind"/>
</dbReference>
<feature type="binding site" evidence="7">
    <location>
        <position position="42"/>
    </location>
    <ligand>
        <name>chlorophyll a</name>
        <dbReference type="ChEBI" id="CHEBI:58416"/>
        <label>1</label>
    </ligand>
</feature>
<keyword evidence="7" id="KW-0148">Chlorophyll</keyword>
<evidence type="ECO:0000313" key="10">
    <source>
        <dbReference type="Proteomes" id="UP000002729"/>
    </source>
</evidence>
<evidence type="ECO:0000256" key="1">
    <source>
        <dbReference type="ARBA" id="ARBA00004022"/>
    </source>
</evidence>
<feature type="binding site" evidence="7">
    <location>
        <position position="189"/>
    </location>
    <ligand>
        <name>chlorophyll a</name>
        <dbReference type="ChEBI" id="CHEBI:58416"/>
        <label>1</label>
    </ligand>
</feature>
<evidence type="ECO:0000256" key="5">
    <source>
        <dbReference type="ARBA" id="ARBA00022531"/>
    </source>
</evidence>
<gene>
    <name evidence="9" type="primary">LHC4</name>
    <name evidence="9" type="ORF">AURANDRAFT_69930</name>
</gene>
<feature type="binding site" evidence="7">
    <location>
        <position position="186"/>
    </location>
    <ligand>
        <name>chlorophyll a</name>
        <dbReference type="ChEBI" id="CHEBI:58416"/>
        <label>1</label>
    </ligand>
</feature>
<name>F0YHV7_AURAN</name>
<evidence type="ECO:0000256" key="7">
    <source>
        <dbReference type="PIRSR" id="PIRSR601344-1"/>
    </source>
</evidence>
<feature type="binding site" description="axial binding residue" evidence="7">
    <location>
        <position position="154"/>
    </location>
    <ligand>
        <name>chlorophyll b</name>
        <dbReference type="ChEBI" id="CHEBI:61721"/>
        <label>1</label>
    </ligand>
    <ligandPart>
        <name>Mg</name>
        <dbReference type="ChEBI" id="CHEBI:25107"/>
    </ligandPart>
</feature>
<sequence>MDRLLAASLVASAAAFGGVSPPVLKGVGITAPFGNAADGTCWDPVGFTTRTSDPLMLWYRAAELKHSRVAMLASAGWIVNGLHLSFPGNLATGVKFSDLAAKSPLEAWEATPFDGKVQILIAIGLAEFHSEFGAPYKTHYTKGGSFPGNQLNFLGDSKWEDVWGGKVISTTSAKTDAQFLNQQNAELNNGRLAMIGVMGFSAAALVPGSVPLLP</sequence>
<accession>F0YHV7</accession>
<keyword evidence="8" id="KW-0732">Signal</keyword>
<dbReference type="GO" id="GO:0009765">
    <property type="term" value="P:photosynthesis, light harvesting"/>
    <property type="evidence" value="ECO:0007669"/>
    <property type="project" value="InterPro"/>
</dbReference>
<feature type="binding site" evidence="7">
    <location>
        <position position="66"/>
    </location>
    <ligand>
        <name>chlorophyll a</name>
        <dbReference type="ChEBI" id="CHEBI:58416"/>
        <label>1</label>
    </ligand>
</feature>
<dbReference type="AlphaFoldDB" id="F0YHV7"/>
<feature type="chain" id="PRO_5012745505" evidence="8">
    <location>
        <begin position="16"/>
        <end position="214"/>
    </location>
</feature>
<keyword evidence="5" id="KW-0602">Photosynthesis</keyword>
<dbReference type="Pfam" id="PF00504">
    <property type="entry name" value="Chloroa_b-bind"/>
    <property type="match status" value="1"/>
</dbReference>
<dbReference type="GO" id="GO:0016168">
    <property type="term" value="F:chlorophyll binding"/>
    <property type="evidence" value="ECO:0007669"/>
    <property type="project" value="UniProtKB-KW"/>
</dbReference>
<feature type="binding site" evidence="7">
    <location>
        <position position="63"/>
    </location>
    <ligand>
        <name>chlorophyll a</name>
        <dbReference type="ChEBI" id="CHEBI:58416"/>
        <label>1</label>
    </ligand>
</feature>
<dbReference type="EMBL" id="GL833142">
    <property type="protein sequence ID" value="EGB05349.1"/>
    <property type="molecule type" value="Genomic_DNA"/>
</dbReference>
<dbReference type="SMR" id="F0YHV7"/>
<dbReference type="InParanoid" id="F0YHV7"/>
<feature type="binding site" description="axial binding residue" evidence="7">
    <location>
        <position position="68"/>
    </location>
    <ligand>
        <name>chlorophyll b</name>
        <dbReference type="ChEBI" id="CHEBI:61721"/>
        <label>1</label>
    </ligand>
    <ligandPart>
        <name>Mg</name>
        <dbReference type="ChEBI" id="CHEBI:25107"/>
    </ligandPart>
</feature>
<organism evidence="10">
    <name type="scientific">Aureococcus anophagefferens</name>
    <name type="common">Harmful bloom alga</name>
    <dbReference type="NCBI Taxonomy" id="44056"/>
    <lineage>
        <taxon>Eukaryota</taxon>
        <taxon>Sar</taxon>
        <taxon>Stramenopiles</taxon>
        <taxon>Ochrophyta</taxon>
        <taxon>Pelagophyceae</taxon>
        <taxon>Pelagomonadales</taxon>
        <taxon>Pelagomonadaceae</taxon>
        <taxon>Aureococcus</taxon>
    </lineage>
</organism>
<dbReference type="GO" id="GO:0009507">
    <property type="term" value="C:chloroplast"/>
    <property type="evidence" value="ECO:0007669"/>
    <property type="project" value="UniProtKB-SubCell"/>
</dbReference>
<protein>
    <submittedName>
        <fullName evidence="9">Uncharacterized protein LHC4</fullName>
    </submittedName>
</protein>
<keyword evidence="6" id="KW-0934">Plastid</keyword>
<evidence type="ECO:0000256" key="2">
    <source>
        <dbReference type="ARBA" id="ARBA00004229"/>
    </source>
</evidence>
<dbReference type="InterPro" id="IPR001344">
    <property type="entry name" value="Chloro_AB-bd_pln"/>
</dbReference>
<comment type="function">
    <text evidence="1">The light-harvesting complex (LHC) functions as a light receptor, it captures and delivers excitation energy to photosystems with which it is closely associated. Energy is transferred from the carotenoid and chlorophyll C (or B) to chlorophyll A and the photosynthetic reaction centers where it is used to synthesize ATP and reducing power.</text>
</comment>
<comment type="similarity">
    <text evidence="3">Belongs to the fucoxanthin chlorophyll protein family.</text>
</comment>
<evidence type="ECO:0000256" key="6">
    <source>
        <dbReference type="ARBA" id="ARBA00022640"/>
    </source>
</evidence>
<comment type="subcellular location">
    <subcellularLocation>
        <location evidence="2">Plastid</location>
        <location evidence="2">Chloroplast</location>
    </subcellularLocation>
</comment>
<dbReference type="Gene3D" id="1.10.3460.10">
    <property type="entry name" value="Chlorophyll a/b binding protein domain"/>
    <property type="match status" value="1"/>
</dbReference>
<feature type="binding site" evidence="7">
    <location>
        <position position="191"/>
    </location>
    <ligand>
        <name>chlorophyll a</name>
        <dbReference type="ChEBI" id="CHEBI:58416"/>
        <label>1</label>
    </ligand>
</feature>
<evidence type="ECO:0000313" key="9">
    <source>
        <dbReference type="EMBL" id="EGB05349.1"/>
    </source>
</evidence>
<dbReference type="OrthoDB" id="423598at2759"/>
<reference evidence="9 10" key="1">
    <citation type="journal article" date="2011" name="Proc. Natl. Acad. Sci. U.S.A.">
        <title>Niche of harmful alga Aureococcus anophagefferens revealed through ecogenomics.</title>
        <authorList>
            <person name="Gobler C.J."/>
            <person name="Berry D.L."/>
            <person name="Dyhrman S.T."/>
            <person name="Wilhelm S.W."/>
            <person name="Salamov A."/>
            <person name="Lobanov A.V."/>
            <person name="Zhang Y."/>
            <person name="Collier J.L."/>
            <person name="Wurch L.L."/>
            <person name="Kustka A.B."/>
            <person name="Dill B.D."/>
            <person name="Shah M."/>
            <person name="VerBerkmoes N.C."/>
            <person name="Kuo A."/>
            <person name="Terry A."/>
            <person name="Pangilinan J."/>
            <person name="Lindquist E.A."/>
            <person name="Lucas S."/>
            <person name="Paulsen I.T."/>
            <person name="Hattenrath-Lehmann T.K."/>
            <person name="Talmage S.C."/>
            <person name="Walker E.A."/>
            <person name="Koch F."/>
            <person name="Burson A.M."/>
            <person name="Marcoval M.A."/>
            <person name="Tang Y.Z."/>
            <person name="Lecleir G.R."/>
            <person name="Coyne K.J."/>
            <person name="Berg G.M."/>
            <person name="Bertrand E.M."/>
            <person name="Saito M.A."/>
            <person name="Gladyshev V.N."/>
            <person name="Grigoriev I.V."/>
        </authorList>
    </citation>
    <scope>NUCLEOTIDE SEQUENCE [LARGE SCALE GENOMIC DNA]</scope>
    <source>
        <strain evidence="10">CCMP 1984</strain>
    </source>
</reference>
<dbReference type="RefSeq" id="XP_009039996.1">
    <property type="nucleotide sequence ID" value="XM_009041748.1"/>
</dbReference>
<keyword evidence="4" id="KW-0150">Chloroplast</keyword>
<dbReference type="GO" id="GO:0016020">
    <property type="term" value="C:membrane"/>
    <property type="evidence" value="ECO:0007669"/>
    <property type="project" value="InterPro"/>
</dbReference>
<evidence type="ECO:0000256" key="4">
    <source>
        <dbReference type="ARBA" id="ARBA00022528"/>
    </source>
</evidence>
<feature type="signal peptide" evidence="8">
    <location>
        <begin position="1"/>
        <end position="15"/>
    </location>
</feature>
<keyword evidence="7" id="KW-0157">Chromophore</keyword>
<dbReference type="eggNOG" id="ENOG502SMVC">
    <property type="taxonomic scope" value="Eukaryota"/>
</dbReference>
<dbReference type="GeneID" id="20227699"/>
<dbReference type="PANTHER" id="PTHR21649">
    <property type="entry name" value="CHLOROPHYLL A/B BINDING PROTEIN"/>
    <property type="match status" value="1"/>
</dbReference>